<dbReference type="AlphaFoldDB" id="H2C9Y1"/>
<gene>
    <name evidence="1" type="ORF">MetMK1DRAFT_00034060</name>
</gene>
<evidence type="ECO:0000313" key="1">
    <source>
        <dbReference type="EMBL" id="EHP67991.1"/>
    </source>
</evidence>
<reference evidence="1 2" key="1">
    <citation type="submission" date="2012-01" db="EMBL/GenBank/DDBJ databases">
        <title>Improved High-Quality Draft sequence of Metallosphaera yellowstonensis MK1.</title>
        <authorList>
            <consortium name="US DOE Joint Genome Institute"/>
            <person name="Lucas S."/>
            <person name="Han J."/>
            <person name="Cheng J.-F."/>
            <person name="Goodwin L."/>
            <person name="Pitluck S."/>
            <person name="Peters L."/>
            <person name="Teshima H."/>
            <person name="Detter J.C."/>
            <person name="Han C."/>
            <person name="Tapia R."/>
            <person name="Land M."/>
            <person name="Hauser L."/>
            <person name="Kyrpides N."/>
            <person name="Kozubal M."/>
            <person name="Macur R.E."/>
            <person name="Jay Z."/>
            <person name="Inskeep W."/>
            <person name="Woyke T."/>
        </authorList>
    </citation>
    <scope>NUCLEOTIDE SEQUENCE [LARGE SCALE GENOMIC DNA]</scope>
    <source>
        <strain evidence="1 2">MK1</strain>
    </source>
</reference>
<dbReference type="HOGENOM" id="CLU_3194584_0_0_2"/>
<sequence length="45" mass="5009">MGIEVSLDYPNDLRVTVYDPLGEVPMAELEVIKGKVTPRVNTFMA</sequence>
<dbReference type="Proteomes" id="UP000003980">
    <property type="component" value="Unassembled WGS sequence"/>
</dbReference>
<name>H2C9Y1_9CREN</name>
<keyword evidence="2" id="KW-1185">Reference proteome</keyword>
<dbReference type="RefSeq" id="WP_009075938.1">
    <property type="nucleotide sequence ID" value="NZ_JH597771.1"/>
</dbReference>
<dbReference type="EMBL" id="JH597771">
    <property type="protein sequence ID" value="EHP67991.1"/>
    <property type="molecule type" value="Genomic_DNA"/>
</dbReference>
<protein>
    <submittedName>
        <fullName evidence="1">Uncharacterized protein</fullName>
    </submittedName>
</protein>
<organism evidence="1 2">
    <name type="scientific">Metallosphaera yellowstonensis MK1</name>
    <dbReference type="NCBI Taxonomy" id="671065"/>
    <lineage>
        <taxon>Archaea</taxon>
        <taxon>Thermoproteota</taxon>
        <taxon>Thermoprotei</taxon>
        <taxon>Sulfolobales</taxon>
        <taxon>Sulfolobaceae</taxon>
        <taxon>Metallosphaera</taxon>
    </lineage>
</organism>
<evidence type="ECO:0000313" key="2">
    <source>
        <dbReference type="Proteomes" id="UP000003980"/>
    </source>
</evidence>
<accession>H2C9Y1</accession>
<proteinExistence type="predicted"/>